<evidence type="ECO:0000313" key="2">
    <source>
        <dbReference type="EMBL" id="CAE2215647.1"/>
    </source>
</evidence>
<reference evidence="2" key="1">
    <citation type="submission" date="2021-01" db="EMBL/GenBank/DDBJ databases">
        <authorList>
            <person name="Corre E."/>
            <person name="Pelletier E."/>
            <person name="Niang G."/>
            <person name="Scheremetjew M."/>
            <person name="Finn R."/>
            <person name="Kale V."/>
            <person name="Holt S."/>
            <person name="Cochrane G."/>
            <person name="Meng A."/>
            <person name="Brown T."/>
            <person name="Cohen L."/>
        </authorList>
    </citation>
    <scope>NUCLEOTIDE SEQUENCE</scope>
    <source>
        <strain evidence="2">UIO037</strain>
    </source>
</reference>
<evidence type="ECO:0000256" key="1">
    <source>
        <dbReference type="SAM" id="MobiDB-lite"/>
    </source>
</evidence>
<dbReference type="EMBL" id="HBKO01016688">
    <property type="protein sequence ID" value="CAE2215647.1"/>
    <property type="molecule type" value="Transcribed_RNA"/>
</dbReference>
<sequence>MMAEYDLEGGEKTGMRSIGKRALLSPENLDKRLQIILMNTQSPIAKWNGLARKHQMTEEELILAERTGGRVLDNEPAEPYDDPAAVAEVAKLLSGFTSLRDTKPAAAADAPAADAPAAEGKEQLSESDEQMLSQLRELMGDLKAPSAPDKPDKPKE</sequence>
<protein>
    <submittedName>
        <fullName evidence="2">Uncharacterized protein</fullName>
    </submittedName>
</protein>
<feature type="region of interest" description="Disordered" evidence="1">
    <location>
        <begin position="102"/>
        <end position="156"/>
    </location>
</feature>
<feature type="compositionally biased region" description="Low complexity" evidence="1">
    <location>
        <begin position="104"/>
        <end position="118"/>
    </location>
</feature>
<name>A0A7S4MDP5_9EUKA</name>
<gene>
    <name evidence="2" type="ORF">CPOL0286_LOCUS7622</name>
</gene>
<organism evidence="2">
    <name type="scientific">Prymnesium polylepis</name>
    <dbReference type="NCBI Taxonomy" id="72548"/>
    <lineage>
        <taxon>Eukaryota</taxon>
        <taxon>Haptista</taxon>
        <taxon>Haptophyta</taxon>
        <taxon>Prymnesiophyceae</taxon>
        <taxon>Prymnesiales</taxon>
        <taxon>Prymnesiaceae</taxon>
        <taxon>Prymnesium</taxon>
    </lineage>
</organism>
<proteinExistence type="predicted"/>
<accession>A0A7S4MDP5</accession>
<dbReference type="AlphaFoldDB" id="A0A7S4MDP5"/>